<proteinExistence type="predicted"/>
<dbReference type="EMBL" id="CAMXCT020001126">
    <property type="protein sequence ID" value="CAL1140412.1"/>
    <property type="molecule type" value="Genomic_DNA"/>
</dbReference>
<dbReference type="EMBL" id="CAMXCT010001126">
    <property type="protein sequence ID" value="CAI3987037.1"/>
    <property type="molecule type" value="Genomic_DNA"/>
</dbReference>
<evidence type="ECO:0000313" key="1">
    <source>
        <dbReference type="EMBL" id="CAI3987037.1"/>
    </source>
</evidence>
<protein>
    <submittedName>
        <fullName evidence="1">Uncharacterized protein</fullName>
    </submittedName>
</protein>
<evidence type="ECO:0000313" key="2">
    <source>
        <dbReference type="EMBL" id="CAL4774349.1"/>
    </source>
</evidence>
<dbReference type="OrthoDB" id="410021at2759"/>
<dbReference type="Proteomes" id="UP001152797">
    <property type="component" value="Unassembled WGS sequence"/>
</dbReference>
<reference evidence="1" key="1">
    <citation type="submission" date="2022-10" db="EMBL/GenBank/DDBJ databases">
        <authorList>
            <person name="Chen Y."/>
            <person name="Dougan E. K."/>
            <person name="Chan C."/>
            <person name="Rhodes N."/>
            <person name="Thang M."/>
        </authorList>
    </citation>
    <scope>NUCLEOTIDE SEQUENCE</scope>
</reference>
<organism evidence="1">
    <name type="scientific">Cladocopium goreaui</name>
    <dbReference type="NCBI Taxonomy" id="2562237"/>
    <lineage>
        <taxon>Eukaryota</taxon>
        <taxon>Sar</taxon>
        <taxon>Alveolata</taxon>
        <taxon>Dinophyceae</taxon>
        <taxon>Suessiales</taxon>
        <taxon>Symbiodiniaceae</taxon>
        <taxon>Cladocopium</taxon>
    </lineage>
</organism>
<sequence length="315" mass="35396">MWCAGFFLRPIAGIAGTTAEAALRGSRGNRPSLLAAEILRCADGAQVLRVGAATQLPFSEADLQCFLSRLKELRKMPISGSDLRSFLKKVEDSLPKLSPETAHLALTIFAELRCRQGAVFAWPLLLEHRAALPAAKLAEAVWAASAVPSPPKDLLYQAVGLARELTPQLPELPDEALYRCVYGLARIHSGRGSALYLRSAQRCAVQLLQRRPLQLMPRQLVRFCWSLARLGCRENVVYEAFENSLRDVLDKLQYKDLEALYSILTELERVNQWKLIHDVERAMASRGEDDSAKRPRKKPFRRRWTRADLMHTVLA</sequence>
<accession>A0A9P1FUQ2</accession>
<dbReference type="EMBL" id="CAMXCT030001126">
    <property type="protein sequence ID" value="CAL4774349.1"/>
    <property type="molecule type" value="Genomic_DNA"/>
</dbReference>
<dbReference type="AlphaFoldDB" id="A0A9P1FUQ2"/>
<keyword evidence="3" id="KW-1185">Reference proteome</keyword>
<gene>
    <name evidence="1" type="ORF">C1SCF055_LOCUS14342</name>
</gene>
<evidence type="ECO:0000313" key="3">
    <source>
        <dbReference type="Proteomes" id="UP001152797"/>
    </source>
</evidence>
<name>A0A9P1FUQ2_9DINO</name>
<reference evidence="2 3" key="2">
    <citation type="submission" date="2024-05" db="EMBL/GenBank/DDBJ databases">
        <authorList>
            <person name="Chen Y."/>
            <person name="Shah S."/>
            <person name="Dougan E. K."/>
            <person name="Thang M."/>
            <person name="Chan C."/>
        </authorList>
    </citation>
    <scope>NUCLEOTIDE SEQUENCE [LARGE SCALE GENOMIC DNA]</scope>
</reference>
<comment type="caution">
    <text evidence="1">The sequence shown here is derived from an EMBL/GenBank/DDBJ whole genome shotgun (WGS) entry which is preliminary data.</text>
</comment>